<feature type="transmembrane region" description="Helical" evidence="6">
    <location>
        <begin position="107"/>
        <end position="130"/>
    </location>
</feature>
<dbReference type="SUPFAM" id="SSF81321">
    <property type="entry name" value="Family A G protein-coupled receptor-like"/>
    <property type="match status" value="1"/>
</dbReference>
<protein>
    <submittedName>
        <fullName evidence="9">Corticotropin-releasing factor receptor 2-like</fullName>
    </submittedName>
</protein>
<comment type="subcellular location">
    <subcellularLocation>
        <location evidence="1">Membrane</location>
        <topology evidence="1">Multi-pass membrane protein</topology>
    </subcellularLocation>
</comment>
<dbReference type="InterPro" id="IPR050332">
    <property type="entry name" value="GPCR_2"/>
</dbReference>
<dbReference type="PROSITE" id="PS50261">
    <property type="entry name" value="G_PROTEIN_RECEP_F2_4"/>
    <property type="match status" value="1"/>
</dbReference>
<dbReference type="InterPro" id="IPR000832">
    <property type="entry name" value="GPCR_2_secretin-like"/>
</dbReference>
<keyword evidence="3 6" id="KW-1133">Transmembrane helix</keyword>
<organism evidence="8 9">
    <name type="scientific">Priapulus caudatus</name>
    <name type="common">Priapulid worm</name>
    <dbReference type="NCBI Taxonomy" id="37621"/>
    <lineage>
        <taxon>Eukaryota</taxon>
        <taxon>Metazoa</taxon>
        <taxon>Ecdysozoa</taxon>
        <taxon>Scalidophora</taxon>
        <taxon>Priapulida</taxon>
        <taxon>Priapulimorpha</taxon>
        <taxon>Priapulimorphida</taxon>
        <taxon>Priapulidae</taxon>
        <taxon>Priapulus</taxon>
    </lineage>
</organism>
<feature type="domain" description="G-protein coupled receptors family 2 profile 2" evidence="7">
    <location>
        <begin position="1"/>
        <end position="263"/>
    </location>
</feature>
<proteinExistence type="predicted"/>
<evidence type="ECO:0000256" key="1">
    <source>
        <dbReference type="ARBA" id="ARBA00004141"/>
    </source>
</evidence>
<evidence type="ECO:0000256" key="4">
    <source>
        <dbReference type="ARBA" id="ARBA00023136"/>
    </source>
</evidence>
<feature type="transmembrane region" description="Helical" evidence="6">
    <location>
        <begin position="75"/>
        <end position="95"/>
    </location>
</feature>
<dbReference type="PANTHER" id="PTHR45620">
    <property type="entry name" value="PDF RECEPTOR-LIKE PROTEIN-RELATED"/>
    <property type="match status" value="1"/>
</dbReference>
<dbReference type="CDD" id="cd15041">
    <property type="entry name" value="7tmB1_hormone_R"/>
    <property type="match status" value="1"/>
</dbReference>
<accession>A0ABM1DNF9</accession>
<evidence type="ECO:0000256" key="5">
    <source>
        <dbReference type="SAM" id="MobiDB-lite"/>
    </source>
</evidence>
<reference evidence="9" key="1">
    <citation type="submission" date="2025-08" db="UniProtKB">
        <authorList>
            <consortium name="RefSeq"/>
        </authorList>
    </citation>
    <scope>IDENTIFICATION</scope>
</reference>
<feature type="transmembrane region" description="Helical" evidence="6">
    <location>
        <begin position="209"/>
        <end position="228"/>
    </location>
</feature>
<keyword evidence="2 6" id="KW-0812">Transmembrane</keyword>
<dbReference type="RefSeq" id="XP_014661480.1">
    <property type="nucleotide sequence ID" value="XM_014805994.1"/>
</dbReference>
<sequence>MFVCSMMSLICLAITLFIFCYFKSLQCSRISIHKNLAVAFLIRFVFQLVFIEPYFSQRPKSYRDIDWLCKTLTTLNLFSMMASIFWMFVEGLFLHNRIAVSVFDTEAPFLLFYFIGWGLPSVFTVTWALVRELAYTNEVEVDLKRYINDEECWGGDFEGRASTWILVAPAMLVLVVNLIFLVNIIRILVTKLRANNARESEAAQWRKAIKATAILLPLLGITNLLFFYNPKDKGPMEKAYLFINALLQNSQGIFVAVLYCFLNAEVRQCIRRRYERIMLRRSTGGAIANMRSRGSRTSTMFLSQSDVALAITFRNKFMSRKSRNGGECDKTPPDPVPPSPPTSNGLGRDDVITPTRPNTYMLDIDADVENNDYYSPIADERL</sequence>
<dbReference type="GeneID" id="106804704"/>
<evidence type="ECO:0000259" key="7">
    <source>
        <dbReference type="PROSITE" id="PS50261"/>
    </source>
</evidence>
<dbReference type="PRINTS" id="PR00249">
    <property type="entry name" value="GPCRSECRETIN"/>
</dbReference>
<dbReference type="Proteomes" id="UP000695022">
    <property type="component" value="Unplaced"/>
</dbReference>
<feature type="transmembrane region" description="Helical" evidence="6">
    <location>
        <begin position="36"/>
        <end position="55"/>
    </location>
</feature>
<feature type="transmembrane region" description="Helical" evidence="6">
    <location>
        <begin position="6"/>
        <end position="24"/>
    </location>
</feature>
<feature type="transmembrane region" description="Helical" evidence="6">
    <location>
        <begin position="240"/>
        <end position="262"/>
    </location>
</feature>
<keyword evidence="8" id="KW-1185">Reference proteome</keyword>
<evidence type="ECO:0000313" key="9">
    <source>
        <dbReference type="RefSeq" id="XP_014661480.1"/>
    </source>
</evidence>
<feature type="transmembrane region" description="Helical" evidence="6">
    <location>
        <begin position="164"/>
        <end position="189"/>
    </location>
</feature>
<evidence type="ECO:0000256" key="2">
    <source>
        <dbReference type="ARBA" id="ARBA00022692"/>
    </source>
</evidence>
<feature type="region of interest" description="Disordered" evidence="5">
    <location>
        <begin position="320"/>
        <end position="360"/>
    </location>
</feature>
<evidence type="ECO:0000313" key="8">
    <source>
        <dbReference type="Proteomes" id="UP000695022"/>
    </source>
</evidence>
<dbReference type="InterPro" id="IPR017981">
    <property type="entry name" value="GPCR_2-like_7TM"/>
</dbReference>
<evidence type="ECO:0000256" key="6">
    <source>
        <dbReference type="SAM" id="Phobius"/>
    </source>
</evidence>
<dbReference type="Gene3D" id="1.20.1070.10">
    <property type="entry name" value="Rhodopsin 7-helix transmembrane proteins"/>
    <property type="match status" value="1"/>
</dbReference>
<gene>
    <name evidence="9" type="primary">LOC106804704</name>
</gene>
<keyword evidence="4 6" id="KW-0472">Membrane</keyword>
<name>A0ABM1DNF9_PRICU</name>
<evidence type="ECO:0000256" key="3">
    <source>
        <dbReference type="ARBA" id="ARBA00022989"/>
    </source>
</evidence>
<dbReference type="Pfam" id="PF00002">
    <property type="entry name" value="7tm_2"/>
    <property type="match status" value="1"/>
</dbReference>